<keyword evidence="2" id="KW-1185">Reference proteome</keyword>
<dbReference type="Proteomes" id="UP001054945">
    <property type="component" value="Unassembled WGS sequence"/>
</dbReference>
<sequence>MRQFLYGEVMFYGTKYEVLEQNGSSWKGIYYMEQNRKFLHGEVLFYGTEQEVLVRIYIWNRTVSSSMEHLLYGEVKFYRSELYGIEQEVLKQKTERNRT</sequence>
<proteinExistence type="predicted"/>
<protein>
    <submittedName>
        <fullName evidence="1">Uncharacterized protein</fullName>
    </submittedName>
</protein>
<gene>
    <name evidence="1" type="ORF">CEXT_313131</name>
</gene>
<name>A0AAV4MBB2_CAEEX</name>
<reference evidence="1 2" key="1">
    <citation type="submission" date="2021-06" db="EMBL/GenBank/DDBJ databases">
        <title>Caerostris extrusa draft genome.</title>
        <authorList>
            <person name="Kono N."/>
            <person name="Arakawa K."/>
        </authorList>
    </citation>
    <scope>NUCLEOTIDE SEQUENCE [LARGE SCALE GENOMIC DNA]</scope>
</reference>
<dbReference type="AlphaFoldDB" id="A0AAV4MBB2"/>
<comment type="caution">
    <text evidence="1">The sequence shown here is derived from an EMBL/GenBank/DDBJ whole genome shotgun (WGS) entry which is preliminary data.</text>
</comment>
<accession>A0AAV4MBB2</accession>
<dbReference type="EMBL" id="BPLR01019584">
    <property type="protein sequence ID" value="GIX69437.1"/>
    <property type="molecule type" value="Genomic_DNA"/>
</dbReference>
<evidence type="ECO:0000313" key="2">
    <source>
        <dbReference type="Proteomes" id="UP001054945"/>
    </source>
</evidence>
<evidence type="ECO:0000313" key="1">
    <source>
        <dbReference type="EMBL" id="GIX69437.1"/>
    </source>
</evidence>
<organism evidence="1 2">
    <name type="scientific">Caerostris extrusa</name>
    <name type="common">Bark spider</name>
    <name type="synonym">Caerostris bankana</name>
    <dbReference type="NCBI Taxonomy" id="172846"/>
    <lineage>
        <taxon>Eukaryota</taxon>
        <taxon>Metazoa</taxon>
        <taxon>Ecdysozoa</taxon>
        <taxon>Arthropoda</taxon>
        <taxon>Chelicerata</taxon>
        <taxon>Arachnida</taxon>
        <taxon>Araneae</taxon>
        <taxon>Araneomorphae</taxon>
        <taxon>Entelegynae</taxon>
        <taxon>Araneoidea</taxon>
        <taxon>Araneidae</taxon>
        <taxon>Caerostris</taxon>
    </lineage>
</organism>